<sequence length="395" mass="43219">MPNKTLEELNEVEIFEQDEAEDESEKDIREAFDQMMADDDEDDGGFDAPLEEDSAELAETVSAEEGAEIAAEARTKGAAAKASEDAEDTKPEDEDASETSEKTAKDDKGEGPDYGSMSNDDLLGGIEGDHKEEVSRRLSSYDELMGKFDAHKEELERHGGTPAQAIDRFLELNKFASEKPDEYVAWVLKEVGGDNAQEALQKAASHLGLKVSEQDSSDDLDDDEMFMTDRERELIEENRRLRGEGGEGAPSFGPDTPDRKKQREVQDAIDGFLNETDDDGNLVHGNFDMLSPRISQLAAAHKAQTNQDVTIDTLREIYAQADQEMRDLYGGGNTSAATQETSMTKEIQTKAAASAKAKRASKSVDGTGQGASHRPALPEDASLEDTIRHFSSLQS</sequence>
<protein>
    <submittedName>
        <fullName evidence="2">Uncharacterized protein</fullName>
    </submittedName>
</protein>
<feature type="compositionally biased region" description="Low complexity" evidence="1">
    <location>
        <begin position="68"/>
        <end position="81"/>
    </location>
</feature>
<dbReference type="Proteomes" id="UP001208041">
    <property type="component" value="Unassembled WGS sequence"/>
</dbReference>
<feature type="region of interest" description="Disordered" evidence="1">
    <location>
        <begin position="1"/>
        <end position="138"/>
    </location>
</feature>
<gene>
    <name evidence="2" type="ORF">OH136_15700</name>
</gene>
<reference evidence="2" key="1">
    <citation type="submission" date="2022-10" db="EMBL/GenBank/DDBJ databases">
        <authorList>
            <person name="Yue Y."/>
        </authorList>
    </citation>
    <scope>NUCLEOTIDE SEQUENCE</scope>
    <source>
        <strain evidence="2">Z654</strain>
    </source>
</reference>
<evidence type="ECO:0000313" key="3">
    <source>
        <dbReference type="Proteomes" id="UP001208041"/>
    </source>
</evidence>
<dbReference type="RefSeq" id="WP_263954979.1">
    <property type="nucleotide sequence ID" value="NZ_JAOYFC010000006.1"/>
</dbReference>
<dbReference type="EMBL" id="JAOYFC010000006">
    <property type="protein sequence ID" value="MCV6826007.1"/>
    <property type="molecule type" value="Genomic_DNA"/>
</dbReference>
<feature type="compositionally biased region" description="Polar residues" evidence="1">
    <location>
        <begin position="334"/>
        <end position="346"/>
    </location>
</feature>
<comment type="caution">
    <text evidence="2">The sequence shown here is derived from an EMBL/GenBank/DDBJ whole genome shotgun (WGS) entry which is preliminary data.</text>
</comment>
<accession>A0AAE3J4V7</accession>
<organism evidence="2 3">
    <name type="scientific">Halocynthiibacter halioticoli</name>
    <dbReference type="NCBI Taxonomy" id="2986804"/>
    <lineage>
        <taxon>Bacteria</taxon>
        <taxon>Pseudomonadati</taxon>
        <taxon>Pseudomonadota</taxon>
        <taxon>Alphaproteobacteria</taxon>
        <taxon>Rhodobacterales</taxon>
        <taxon>Paracoccaceae</taxon>
        <taxon>Halocynthiibacter</taxon>
    </lineage>
</organism>
<feature type="compositionally biased region" description="Acidic residues" evidence="1">
    <location>
        <begin position="85"/>
        <end position="98"/>
    </location>
</feature>
<proteinExistence type="predicted"/>
<evidence type="ECO:0000256" key="1">
    <source>
        <dbReference type="SAM" id="MobiDB-lite"/>
    </source>
</evidence>
<dbReference type="AlphaFoldDB" id="A0AAE3J4V7"/>
<feature type="compositionally biased region" description="Basic and acidic residues" evidence="1">
    <location>
        <begin position="99"/>
        <end position="111"/>
    </location>
</feature>
<evidence type="ECO:0000313" key="2">
    <source>
        <dbReference type="EMBL" id="MCV6826007.1"/>
    </source>
</evidence>
<name>A0AAE3J4V7_9RHOB</name>
<keyword evidence="3" id="KW-1185">Reference proteome</keyword>
<feature type="region of interest" description="Disordered" evidence="1">
    <location>
        <begin position="236"/>
        <end position="263"/>
    </location>
</feature>
<feature type="compositionally biased region" description="Basic and acidic residues" evidence="1">
    <location>
        <begin position="236"/>
        <end position="245"/>
    </location>
</feature>
<feature type="compositionally biased region" description="Acidic residues" evidence="1">
    <location>
        <begin position="36"/>
        <end position="56"/>
    </location>
</feature>
<feature type="compositionally biased region" description="Acidic residues" evidence="1">
    <location>
        <begin position="8"/>
        <end position="25"/>
    </location>
</feature>
<feature type="compositionally biased region" description="Basic and acidic residues" evidence="1">
    <location>
        <begin position="127"/>
        <end position="138"/>
    </location>
</feature>
<feature type="region of interest" description="Disordered" evidence="1">
    <location>
        <begin position="327"/>
        <end position="395"/>
    </location>
</feature>